<evidence type="ECO:0000256" key="2">
    <source>
        <dbReference type="ARBA" id="ARBA00023043"/>
    </source>
</evidence>
<sequence length="195" mass="22001">SEPAVDLLLERGADVNICNNRGRSPLHLAVYRNNATIFGKLFEKGGNLNLVNKLKSPLELIIKRRCLKMIETLIDKEFDFKNVVYDFPLLHYFVDINFVSGVELLLKKGADLNCKDKRGSSPLHIAICRQYIDITQILLNKGAVVDIKNWKGETPLHFAIKRDFKAGVELLLRQGANVNLKCNETTPLQLAAINM</sequence>
<proteinExistence type="predicted"/>
<dbReference type="AlphaFoldDB" id="A0A1B6JWD5"/>
<dbReference type="SUPFAM" id="SSF48403">
    <property type="entry name" value="Ankyrin repeat"/>
    <property type="match status" value="1"/>
</dbReference>
<dbReference type="PROSITE" id="PS50088">
    <property type="entry name" value="ANK_REPEAT"/>
    <property type="match status" value="3"/>
</dbReference>
<dbReference type="PROSITE" id="PS50297">
    <property type="entry name" value="ANK_REP_REGION"/>
    <property type="match status" value="3"/>
</dbReference>
<feature type="non-terminal residue" evidence="4">
    <location>
        <position position="195"/>
    </location>
</feature>
<dbReference type="InterPro" id="IPR036770">
    <property type="entry name" value="Ankyrin_rpt-contain_sf"/>
</dbReference>
<dbReference type="PANTHER" id="PTHR24171">
    <property type="entry name" value="ANKYRIN REPEAT DOMAIN-CONTAINING PROTEIN 39-RELATED"/>
    <property type="match status" value="1"/>
</dbReference>
<accession>A0A1B6JWD5</accession>
<protein>
    <submittedName>
        <fullName evidence="4">Uncharacterized protein</fullName>
    </submittedName>
</protein>
<dbReference type="Gene3D" id="1.25.40.20">
    <property type="entry name" value="Ankyrin repeat-containing domain"/>
    <property type="match status" value="2"/>
</dbReference>
<dbReference type="EMBL" id="GECU01004179">
    <property type="protein sequence ID" value="JAT03528.1"/>
    <property type="molecule type" value="Transcribed_RNA"/>
</dbReference>
<name>A0A1B6JWD5_9HEMI</name>
<evidence type="ECO:0000256" key="1">
    <source>
        <dbReference type="ARBA" id="ARBA00022737"/>
    </source>
</evidence>
<dbReference type="PRINTS" id="PR01415">
    <property type="entry name" value="ANKYRIN"/>
</dbReference>
<feature type="repeat" description="ANK" evidence="3">
    <location>
        <begin position="118"/>
        <end position="150"/>
    </location>
</feature>
<gene>
    <name evidence="4" type="ORF">g.55170</name>
</gene>
<dbReference type="InterPro" id="IPR002110">
    <property type="entry name" value="Ankyrin_rpt"/>
</dbReference>
<evidence type="ECO:0000256" key="3">
    <source>
        <dbReference type="PROSITE-ProRule" id="PRU00023"/>
    </source>
</evidence>
<keyword evidence="1" id="KW-0677">Repeat</keyword>
<organism evidence="4">
    <name type="scientific">Homalodisca liturata</name>
    <dbReference type="NCBI Taxonomy" id="320908"/>
    <lineage>
        <taxon>Eukaryota</taxon>
        <taxon>Metazoa</taxon>
        <taxon>Ecdysozoa</taxon>
        <taxon>Arthropoda</taxon>
        <taxon>Hexapoda</taxon>
        <taxon>Insecta</taxon>
        <taxon>Pterygota</taxon>
        <taxon>Neoptera</taxon>
        <taxon>Paraneoptera</taxon>
        <taxon>Hemiptera</taxon>
        <taxon>Auchenorrhyncha</taxon>
        <taxon>Membracoidea</taxon>
        <taxon>Cicadellidae</taxon>
        <taxon>Cicadellinae</taxon>
        <taxon>Proconiini</taxon>
        <taxon>Homalodisca</taxon>
    </lineage>
</organism>
<feature type="repeat" description="ANK" evidence="3">
    <location>
        <begin position="21"/>
        <end position="53"/>
    </location>
</feature>
<reference evidence="4" key="1">
    <citation type="submission" date="2015-11" db="EMBL/GenBank/DDBJ databases">
        <title>De novo transcriptome assembly of four potential Pierce s Disease insect vectors from Arizona vineyards.</title>
        <authorList>
            <person name="Tassone E.E."/>
        </authorList>
    </citation>
    <scope>NUCLEOTIDE SEQUENCE</scope>
</reference>
<feature type="repeat" description="ANK" evidence="3">
    <location>
        <begin position="151"/>
        <end position="183"/>
    </location>
</feature>
<feature type="non-terminal residue" evidence="4">
    <location>
        <position position="1"/>
    </location>
</feature>
<dbReference type="PANTHER" id="PTHR24171:SF9">
    <property type="entry name" value="ANKYRIN REPEAT DOMAIN-CONTAINING PROTEIN 39"/>
    <property type="match status" value="1"/>
</dbReference>
<dbReference type="SMART" id="SM00248">
    <property type="entry name" value="ANK"/>
    <property type="match status" value="5"/>
</dbReference>
<dbReference type="Pfam" id="PF12796">
    <property type="entry name" value="Ank_2"/>
    <property type="match status" value="2"/>
</dbReference>
<evidence type="ECO:0000313" key="4">
    <source>
        <dbReference type="EMBL" id="JAT03528.1"/>
    </source>
</evidence>
<keyword evidence="2 3" id="KW-0040">ANK repeat</keyword>